<dbReference type="InterPro" id="IPR029016">
    <property type="entry name" value="GAF-like_dom_sf"/>
</dbReference>
<dbReference type="PANTHER" id="PTHR43155:SF2">
    <property type="entry name" value="CYCLIC DI-GMP PHOSPHODIESTERASE PA4108"/>
    <property type="match status" value="1"/>
</dbReference>
<dbReference type="Gene3D" id="6.10.340.10">
    <property type="match status" value="1"/>
</dbReference>
<dbReference type="SUPFAM" id="SSF55781">
    <property type="entry name" value="GAF domain-like"/>
    <property type="match status" value="1"/>
</dbReference>
<dbReference type="PROSITE" id="PS51832">
    <property type="entry name" value="HD_GYP"/>
    <property type="match status" value="1"/>
</dbReference>
<dbReference type="AlphaFoldDB" id="A0A5D3WMW6"/>
<dbReference type="SUPFAM" id="SSF158472">
    <property type="entry name" value="HAMP domain-like"/>
    <property type="match status" value="1"/>
</dbReference>
<dbReference type="OrthoDB" id="9769359at2"/>
<dbReference type="Pfam" id="PF13185">
    <property type="entry name" value="GAF_2"/>
    <property type="match status" value="1"/>
</dbReference>
<comment type="caution">
    <text evidence="5">The sequence shown here is derived from an EMBL/GenBank/DDBJ whole genome shotgun (WGS) entry which is preliminary data.</text>
</comment>
<dbReference type="Gene3D" id="3.30.450.40">
    <property type="match status" value="1"/>
</dbReference>
<dbReference type="Gene3D" id="3.30.450.290">
    <property type="match status" value="1"/>
</dbReference>
<sequence length="684" mass="76914">MNSLKVKILGLTTAIMVLAVGLALWHNLETQRTMLRRFADQSGRVLGETIRNSIIANMAAGQNQEVARVIERISREPAIDDIHIFDDSGRILISSRPEEVGDLVPGSELLAYRSNEHTFVHTTAGNEIHSTLVPIENAPVCHRCHDPQAKVLGILNVHLSLDEMATIQRKGKQATLVSSLALLLIMVVALSAFIIIYVDRPLRRFAKAMNHLEEGDFDDARTDITSSKEMAILSEKFNRMVDRLRELIDRTVSQEREMAIAQEKLAHHDEIQSMNITLEERLKEIEYLNITLEERIEEIEEANYKIADLASELEERNTNLQDAVNRLQALHRMGLDINATMDLDQLFTTLVHQTVETLQARIGYILLLEKDSWTLTIGAAEGIPEHIDRGMRIPMKPGGVSQWVVRNRQPLLITDIEHAREFSRVSRLGFTRETVVCAPLKSGDEIIGTMTIANRHDGQGFTSEDLELLSTIAAQASVAIKNARLYEEQEKTYLSTVQALVSAVEASDAYTRGHSERVKRYAMRLAAFMDLPAETQRKIEQAAILHDIGKIGICESLLHKTEALDKDDIHTLRQHPSIGVHILEPIRFLAHVREIILQHHERYDGSGYPCGIKGDEMLIEAKILAVADTYDAMTTDRPYRKALSHEVAIAEIREHAGTQFDPDIAQAFLAMMEQEDQASQVFAS</sequence>
<keyword evidence="2" id="KW-0472">Membrane</keyword>
<evidence type="ECO:0000313" key="5">
    <source>
        <dbReference type="EMBL" id="TYO99555.1"/>
    </source>
</evidence>
<name>A0A5D3WMW6_9BACT</name>
<dbReference type="Pfam" id="PF13487">
    <property type="entry name" value="HD_5"/>
    <property type="match status" value="1"/>
</dbReference>
<dbReference type="SMART" id="SM00065">
    <property type="entry name" value="GAF"/>
    <property type="match status" value="1"/>
</dbReference>
<keyword evidence="2" id="KW-1133">Transmembrane helix</keyword>
<dbReference type="InterPro" id="IPR037522">
    <property type="entry name" value="HD_GYP_dom"/>
</dbReference>
<dbReference type="CDD" id="cd06225">
    <property type="entry name" value="HAMP"/>
    <property type="match status" value="1"/>
</dbReference>
<feature type="transmembrane region" description="Helical" evidence="2">
    <location>
        <begin position="6"/>
        <end position="28"/>
    </location>
</feature>
<dbReference type="Proteomes" id="UP000324159">
    <property type="component" value="Unassembled WGS sequence"/>
</dbReference>
<dbReference type="SUPFAM" id="SSF103190">
    <property type="entry name" value="Sensory domain-like"/>
    <property type="match status" value="1"/>
</dbReference>
<evidence type="ECO:0000256" key="1">
    <source>
        <dbReference type="SAM" id="Coils"/>
    </source>
</evidence>
<gene>
    <name evidence="5" type="ORF">EDC39_10278</name>
</gene>
<evidence type="ECO:0000256" key="2">
    <source>
        <dbReference type="SAM" id="Phobius"/>
    </source>
</evidence>
<dbReference type="SMART" id="SM00471">
    <property type="entry name" value="HDc"/>
    <property type="match status" value="1"/>
</dbReference>
<dbReference type="InterPro" id="IPR003607">
    <property type="entry name" value="HD/PDEase_dom"/>
</dbReference>
<keyword evidence="1" id="KW-0175">Coiled coil</keyword>
<feature type="coiled-coil region" evidence="1">
    <location>
        <begin position="244"/>
        <end position="330"/>
    </location>
</feature>
<feature type="domain" description="HD-GYP" evidence="4">
    <location>
        <begin position="489"/>
        <end position="684"/>
    </location>
</feature>
<keyword evidence="2" id="KW-0812">Transmembrane</keyword>
<dbReference type="RefSeq" id="WP_148894765.1">
    <property type="nucleotide sequence ID" value="NZ_VNIB01000002.1"/>
</dbReference>
<proteinExistence type="predicted"/>
<feature type="domain" description="HAMP" evidence="3">
    <location>
        <begin position="196"/>
        <end position="249"/>
    </location>
</feature>
<evidence type="ECO:0000259" key="3">
    <source>
        <dbReference type="PROSITE" id="PS50885"/>
    </source>
</evidence>
<dbReference type="PROSITE" id="PS50885">
    <property type="entry name" value="HAMP"/>
    <property type="match status" value="1"/>
</dbReference>
<reference evidence="5 6" key="1">
    <citation type="submission" date="2019-07" db="EMBL/GenBank/DDBJ databases">
        <title>Genomic Encyclopedia of Type Strains, Phase IV (KMG-IV): sequencing the most valuable type-strain genomes for metagenomic binning, comparative biology and taxonomic classification.</title>
        <authorList>
            <person name="Goeker M."/>
        </authorList>
    </citation>
    <scope>NUCLEOTIDE SEQUENCE [LARGE SCALE GENOMIC DNA]</scope>
    <source>
        <strain evidence="5 6">SS015</strain>
    </source>
</reference>
<dbReference type="Pfam" id="PF00672">
    <property type="entry name" value="HAMP"/>
    <property type="match status" value="1"/>
</dbReference>
<dbReference type="InterPro" id="IPR003660">
    <property type="entry name" value="HAMP_dom"/>
</dbReference>
<dbReference type="SMART" id="SM00304">
    <property type="entry name" value="HAMP"/>
    <property type="match status" value="1"/>
</dbReference>
<dbReference type="PANTHER" id="PTHR43155">
    <property type="entry name" value="CYCLIC DI-GMP PHOSPHODIESTERASE PA4108-RELATED"/>
    <property type="match status" value="1"/>
</dbReference>
<dbReference type="Pfam" id="PF21563">
    <property type="entry name" value="Mcp40H-20_sensor"/>
    <property type="match status" value="1"/>
</dbReference>
<evidence type="ECO:0000259" key="4">
    <source>
        <dbReference type="PROSITE" id="PS51832"/>
    </source>
</evidence>
<organism evidence="5 6">
    <name type="scientific">Geothermobacter ehrlichii</name>
    <dbReference type="NCBI Taxonomy" id="213224"/>
    <lineage>
        <taxon>Bacteria</taxon>
        <taxon>Pseudomonadati</taxon>
        <taxon>Thermodesulfobacteriota</taxon>
        <taxon>Desulfuromonadia</taxon>
        <taxon>Desulfuromonadales</taxon>
        <taxon>Geothermobacteraceae</taxon>
        <taxon>Geothermobacter</taxon>
    </lineage>
</organism>
<accession>A0A5D3WMW6</accession>
<dbReference type="GO" id="GO:0007165">
    <property type="term" value="P:signal transduction"/>
    <property type="evidence" value="ECO:0007669"/>
    <property type="project" value="InterPro"/>
</dbReference>
<dbReference type="EMBL" id="VNIB01000002">
    <property type="protein sequence ID" value="TYO99555.1"/>
    <property type="molecule type" value="Genomic_DNA"/>
</dbReference>
<dbReference type="Gene3D" id="1.10.3210.10">
    <property type="entry name" value="Hypothetical protein af1432"/>
    <property type="match status" value="1"/>
</dbReference>
<evidence type="ECO:0000313" key="6">
    <source>
        <dbReference type="Proteomes" id="UP000324159"/>
    </source>
</evidence>
<dbReference type="CDD" id="cd00077">
    <property type="entry name" value="HDc"/>
    <property type="match status" value="1"/>
</dbReference>
<dbReference type="InterPro" id="IPR003018">
    <property type="entry name" value="GAF"/>
</dbReference>
<protein>
    <submittedName>
        <fullName evidence="5">HD-GYP domain-containing protein (C-di-GMP phosphodiesterase class II)</fullName>
    </submittedName>
</protein>
<feature type="transmembrane region" description="Helical" evidence="2">
    <location>
        <begin position="174"/>
        <end position="198"/>
    </location>
</feature>
<dbReference type="GO" id="GO:0016020">
    <property type="term" value="C:membrane"/>
    <property type="evidence" value="ECO:0007669"/>
    <property type="project" value="InterPro"/>
</dbReference>
<dbReference type="SUPFAM" id="SSF109604">
    <property type="entry name" value="HD-domain/PDEase-like"/>
    <property type="match status" value="1"/>
</dbReference>
<keyword evidence="6" id="KW-1185">Reference proteome</keyword>
<dbReference type="InterPro" id="IPR048904">
    <property type="entry name" value="Mcp40H-20-like_sensor"/>
</dbReference>
<dbReference type="InterPro" id="IPR029151">
    <property type="entry name" value="Sensor-like_sf"/>
</dbReference>